<accession>A0A673HIM2</accession>
<comment type="similarity">
    <text evidence="1">Belongs to the nesprin family.</text>
</comment>
<proteinExistence type="inferred from homology"/>
<evidence type="ECO:0000259" key="11">
    <source>
        <dbReference type="PROSITE" id="PS51049"/>
    </source>
</evidence>
<dbReference type="AlphaFoldDB" id="A0A673HIM2"/>
<evidence type="ECO:0000256" key="7">
    <source>
        <dbReference type="PROSITE-ProRule" id="PRU00385"/>
    </source>
</evidence>
<feature type="transmembrane region" description="Helical" evidence="10">
    <location>
        <begin position="685"/>
        <end position="704"/>
    </location>
</feature>
<evidence type="ECO:0000256" key="2">
    <source>
        <dbReference type="ARBA" id="ARBA00022692"/>
    </source>
</evidence>
<feature type="domain" description="KASH" evidence="11">
    <location>
        <begin position="674"/>
        <end position="733"/>
    </location>
</feature>
<evidence type="ECO:0000256" key="6">
    <source>
        <dbReference type="ARBA" id="ARBA00046312"/>
    </source>
</evidence>
<keyword evidence="3 10" id="KW-1133">Transmembrane helix</keyword>
<feature type="region of interest" description="Disordered" evidence="9">
    <location>
        <begin position="563"/>
        <end position="611"/>
    </location>
</feature>
<evidence type="ECO:0000313" key="12">
    <source>
        <dbReference type="Ensembl" id="ENSSRHP00000027149.1"/>
    </source>
</evidence>
<dbReference type="SMART" id="SM00150">
    <property type="entry name" value="SPEC"/>
    <property type="match status" value="2"/>
</dbReference>
<dbReference type="CDD" id="cd00176">
    <property type="entry name" value="SPEC"/>
    <property type="match status" value="1"/>
</dbReference>
<evidence type="ECO:0000256" key="3">
    <source>
        <dbReference type="ARBA" id="ARBA00022989"/>
    </source>
</evidence>
<keyword evidence="13" id="KW-1185">Reference proteome</keyword>
<organism evidence="12 13">
    <name type="scientific">Sinocyclocheilus rhinocerous</name>
    <dbReference type="NCBI Taxonomy" id="307959"/>
    <lineage>
        <taxon>Eukaryota</taxon>
        <taxon>Metazoa</taxon>
        <taxon>Chordata</taxon>
        <taxon>Craniata</taxon>
        <taxon>Vertebrata</taxon>
        <taxon>Euteleostomi</taxon>
        <taxon>Actinopterygii</taxon>
        <taxon>Neopterygii</taxon>
        <taxon>Teleostei</taxon>
        <taxon>Ostariophysi</taxon>
        <taxon>Cypriniformes</taxon>
        <taxon>Cyprinidae</taxon>
        <taxon>Cyprininae</taxon>
        <taxon>Sinocyclocheilus</taxon>
    </lineage>
</organism>
<reference evidence="12" key="2">
    <citation type="submission" date="2025-09" db="UniProtKB">
        <authorList>
            <consortium name="Ensembl"/>
        </authorList>
    </citation>
    <scope>IDENTIFICATION</scope>
</reference>
<evidence type="ECO:0000256" key="8">
    <source>
        <dbReference type="SAM" id="Coils"/>
    </source>
</evidence>
<feature type="topological domain" description="Perinuclear space" evidence="7">
    <location>
        <begin position="704"/>
        <end position="733"/>
    </location>
</feature>
<protein>
    <submittedName>
        <fullName evidence="12">Uncharacterized LOC107714189</fullName>
    </submittedName>
</protein>
<dbReference type="Proteomes" id="UP000472270">
    <property type="component" value="Unassembled WGS sequence"/>
</dbReference>
<dbReference type="SUPFAM" id="SSF46966">
    <property type="entry name" value="Spectrin repeat"/>
    <property type="match status" value="2"/>
</dbReference>
<evidence type="ECO:0000256" key="5">
    <source>
        <dbReference type="ARBA" id="ARBA00023242"/>
    </source>
</evidence>
<keyword evidence="4 7" id="KW-0472">Membrane</keyword>
<dbReference type="InterPro" id="IPR018159">
    <property type="entry name" value="Spectrin/alpha-actinin"/>
</dbReference>
<evidence type="ECO:0000313" key="13">
    <source>
        <dbReference type="Proteomes" id="UP000472270"/>
    </source>
</evidence>
<reference evidence="12" key="1">
    <citation type="submission" date="2025-08" db="UniProtKB">
        <authorList>
            <consortium name="Ensembl"/>
        </authorList>
    </citation>
    <scope>IDENTIFICATION</scope>
</reference>
<dbReference type="GO" id="GO:0005640">
    <property type="term" value="C:nuclear outer membrane"/>
    <property type="evidence" value="ECO:0007669"/>
    <property type="project" value="UniProtKB-SubCell"/>
</dbReference>
<comment type="subcellular location">
    <subcellularLocation>
        <location evidence="6">Nucleus outer membrane</location>
        <topology evidence="6">Single-pass type IV membrane protein</topology>
    </subcellularLocation>
</comment>
<sequence>MIPETPRDSLKEKTEAGQVLHDYTYIITMVKLSVTGLDTKTGTFVTFTCEDYMYMITIVKLSVTGLDAKIVKFVAFTPVALGDARMLEETSLKASHHGNTRVGPRGSDEDREEKQACVDMNPQSGLYLQFSETCFPSRSSQLHDDLNEFSNEWSSIGDLSQDASFSLESCVKLERRWMLWYEIKKELSCLDDWLRSAEKIAASPNTSYVLYVTAKEELQKYENLRAEARIRLTQLDGLTQRSRTLVGLFRGAMGARLMEMMKDCGQRWDQLSNTVETVCRRLKHFVCQREDFERQREEMAVWLADMDLRLTEVEHFSGKDTCSKMHQLQGFQEAVGESAGRLNDLLQHGEELIQRSEPADAQAIENQLQELLLHCTRVFQGLGRLHTRLLSMRLVFEEDWALCAPDSGCPSESMLEDECFIDRRMAPQSQACLPQSCQDHLVLEWDPSVDIGGSISHDGTDSSSFSAAADEPAKYPLRRRVYMSPVDSQPDNAAVSVKQPGIKKSLEYAAPPQTPVSVIRTGKHQYAGPFKTSTPGTRAPESVTFDPERISAWLGQTHQLCSKAVQTEHDPQARSSFSSLPSGKEEEGVEYQKSVLPQRRPHPPHMCSIPRPSQSCDLQHHSYHRHKDPQRQQERLCFPDSLEDNTRAKLSRELCEPKASAGSLWHSGSWLLGPLRFFNMRKASAPLLVLLFALLLAVVIWPLISLHDTSCHRSNTLTRSFHLALHYKGPPPT</sequence>
<gene>
    <name evidence="12" type="primary">si:ch211-137a8.2</name>
</gene>
<dbReference type="PANTHER" id="PTHR21640">
    <property type="match status" value="1"/>
</dbReference>
<feature type="topological domain" description="Cytoplasmic" evidence="7">
    <location>
        <begin position="1"/>
        <end position="682"/>
    </location>
</feature>
<dbReference type="PROSITE" id="PS51049">
    <property type="entry name" value="KASH"/>
    <property type="match status" value="1"/>
</dbReference>
<dbReference type="Gene3D" id="1.20.58.60">
    <property type="match status" value="2"/>
</dbReference>
<dbReference type="GeneID" id="107714189"/>
<feature type="region of interest" description="Disordered" evidence="9">
    <location>
        <begin position="93"/>
        <end position="112"/>
    </location>
</feature>
<dbReference type="GO" id="GO:0034993">
    <property type="term" value="C:meiotic nuclear membrane microtubule tethering complex"/>
    <property type="evidence" value="ECO:0007669"/>
    <property type="project" value="InterPro"/>
</dbReference>
<dbReference type="InterPro" id="IPR012315">
    <property type="entry name" value="KASH"/>
</dbReference>
<evidence type="ECO:0000256" key="1">
    <source>
        <dbReference type="ARBA" id="ARBA00008619"/>
    </source>
</evidence>
<dbReference type="InterPro" id="IPR030268">
    <property type="entry name" value="SYNE4"/>
</dbReference>
<evidence type="ECO:0000256" key="9">
    <source>
        <dbReference type="SAM" id="MobiDB-lite"/>
    </source>
</evidence>
<name>A0A673HIM2_9TELE</name>
<keyword evidence="2 7" id="KW-0812">Transmembrane</keyword>
<keyword evidence="5" id="KW-0539">Nucleus</keyword>
<evidence type="ECO:0000256" key="10">
    <source>
        <dbReference type="SAM" id="Phobius"/>
    </source>
</evidence>
<evidence type="ECO:0000256" key="4">
    <source>
        <dbReference type="ARBA" id="ARBA00023136"/>
    </source>
</evidence>
<feature type="coiled-coil region" evidence="8">
    <location>
        <begin position="211"/>
        <end position="238"/>
    </location>
</feature>
<dbReference type="PANTHER" id="PTHR21640:SF1">
    <property type="entry name" value="NESPRIN-4"/>
    <property type="match status" value="1"/>
</dbReference>
<keyword evidence="8" id="KW-0175">Coiled coil</keyword>
<dbReference type="Pfam" id="PF10541">
    <property type="entry name" value="KASH"/>
    <property type="match status" value="1"/>
</dbReference>
<dbReference type="SMART" id="SM01249">
    <property type="entry name" value="KASH"/>
    <property type="match status" value="1"/>
</dbReference>
<dbReference type="Ensembl" id="ENSSRHT00000027949.1">
    <property type="protein sequence ID" value="ENSSRHP00000027149.1"/>
    <property type="gene ID" value="ENSSRHG00000014159.1"/>
</dbReference>